<dbReference type="InterPro" id="IPR001375">
    <property type="entry name" value="Peptidase_S9_cat"/>
</dbReference>
<dbReference type="Pfam" id="PF00326">
    <property type="entry name" value="Peptidase_S9"/>
    <property type="match status" value="1"/>
</dbReference>
<proteinExistence type="predicted"/>
<dbReference type="RefSeq" id="WP_324716149.1">
    <property type="nucleotide sequence ID" value="NZ_CP141615.1"/>
</dbReference>
<keyword evidence="3" id="KW-0378">Hydrolase</keyword>
<feature type="region of interest" description="Disordered" evidence="1">
    <location>
        <begin position="310"/>
        <end position="329"/>
    </location>
</feature>
<evidence type="ECO:0000259" key="2">
    <source>
        <dbReference type="Pfam" id="PF00326"/>
    </source>
</evidence>
<dbReference type="Gene3D" id="2.120.10.30">
    <property type="entry name" value="TolB, C-terminal domain"/>
    <property type="match status" value="2"/>
</dbReference>
<dbReference type="InterPro" id="IPR029058">
    <property type="entry name" value="AB_hydrolase_fold"/>
</dbReference>
<sequence>MTEAPYGLWESPLSPARMAGGVTLTDVAWDDETGQLVWHEERSGVGVLMAAGAAGEGARQLTVEHSVRAAVGYGGGDFTVQGGQVYYVSREGRLYRKPLGKGVARALTPAFGAAASPQVSPDGRWVVFVHSYEGRDVLAIVDVRGERWPQELVDGADFYAQPAWHPSGRMLAFVSWNHPRMPWDGSELRLAHLEEGPRGLPVVSRVETVAGGDDVEVFQPAFSPDGRWLAYVSDETGWANLHLCDLETGRSELAHREEAEHGLRNWRQGMRTLGWSPGGGAVYFLRSREGRVELWAYDLAARRAHPVPVVEGEPREGKAGEERPGGHPAGYTVLQQLAVDPGRGRIALLASSPAVPRRVVVMEPGRPAAVVARSQAEDVPDGYFSWPEHRRWIAPDGGEVHGLFYRPANPQYTGKGRPPLVVRVHGGPTSQATPGWAPEVAFMTSRGYAVLDVDYRGSAGYGRAYREALKGRWGVLDVEDAVSGAARLAQEGLVDRERMVIMGGSAGGYTVLRALAEHPGFFRAGVSASGVTDLFLLASQTHKFEAHYTDSLVGPLPEAAAAYRERSPLFAADRIRDPLAIFQGDEDRVVPRSQADALVEALRRRGVPHEYHVYPGEGHGWRKRETVEAYYAALEAFLRRYVVFA</sequence>
<dbReference type="EMBL" id="CP141615">
    <property type="protein sequence ID" value="WRP16877.1"/>
    <property type="molecule type" value="Genomic_DNA"/>
</dbReference>
<dbReference type="InterPro" id="IPR011042">
    <property type="entry name" value="6-blade_b-propeller_TolB-like"/>
</dbReference>
<protein>
    <submittedName>
        <fullName evidence="3">S9 family peptidase</fullName>
        <ecNumber evidence="3">3.4.-.-</ecNumber>
    </submittedName>
</protein>
<evidence type="ECO:0000313" key="3">
    <source>
        <dbReference type="EMBL" id="WRP16877.1"/>
    </source>
</evidence>
<dbReference type="InterPro" id="IPR011659">
    <property type="entry name" value="WD40"/>
</dbReference>
<name>A0ABZ1BVS4_9FIRM</name>
<dbReference type="PANTHER" id="PTHR43056:SF5">
    <property type="entry name" value="PEPTIDASE S9 PROLYL OLIGOPEPTIDASE CATALYTIC DOMAIN-CONTAINING PROTEIN"/>
    <property type="match status" value="1"/>
</dbReference>
<reference evidence="3 4" key="1">
    <citation type="journal article" date="2024" name="Front. Microbiol.">
        <title>Novel thermophilic genera Geochorda gen. nov. and Carboxydochorda gen. nov. from the deep terrestrial subsurface reveal the ecophysiological diversity in the class Limnochordia.</title>
        <authorList>
            <person name="Karnachuk O.V."/>
            <person name="Lukina A.P."/>
            <person name="Avakyan M.R."/>
            <person name="Kadnikov V.V."/>
            <person name="Begmatov S."/>
            <person name="Beletsky A.V."/>
            <person name="Vlasova K.G."/>
            <person name="Novikov A.A."/>
            <person name="Shcherbakova V.A."/>
            <person name="Mardanov A.V."/>
            <person name="Ravin N.V."/>
        </authorList>
    </citation>
    <scope>NUCLEOTIDE SEQUENCE [LARGE SCALE GENOMIC DNA]</scope>
    <source>
        <strain evidence="3 4">L945</strain>
    </source>
</reference>
<feature type="compositionally biased region" description="Basic and acidic residues" evidence="1">
    <location>
        <begin position="312"/>
        <end position="325"/>
    </location>
</feature>
<dbReference type="Pfam" id="PF07676">
    <property type="entry name" value="PD40"/>
    <property type="match status" value="1"/>
</dbReference>
<dbReference type="SUPFAM" id="SSF53474">
    <property type="entry name" value="alpha/beta-Hydrolases"/>
    <property type="match status" value="1"/>
</dbReference>
<dbReference type="InterPro" id="IPR050585">
    <property type="entry name" value="Xaa-Pro_dipeptidyl-ppase/CocE"/>
</dbReference>
<dbReference type="SUPFAM" id="SSF82171">
    <property type="entry name" value="DPP6 N-terminal domain-like"/>
    <property type="match status" value="1"/>
</dbReference>
<gene>
    <name evidence="3" type="ORF">U7230_12410</name>
</gene>
<evidence type="ECO:0000256" key="1">
    <source>
        <dbReference type="SAM" id="MobiDB-lite"/>
    </source>
</evidence>
<dbReference type="Proteomes" id="UP001332192">
    <property type="component" value="Chromosome"/>
</dbReference>
<feature type="domain" description="Peptidase S9 prolyl oligopeptidase catalytic" evidence="2">
    <location>
        <begin position="439"/>
        <end position="641"/>
    </location>
</feature>
<dbReference type="PANTHER" id="PTHR43056">
    <property type="entry name" value="PEPTIDASE S9 PROLYL OLIGOPEPTIDASE"/>
    <property type="match status" value="1"/>
</dbReference>
<dbReference type="Gene3D" id="3.40.50.1820">
    <property type="entry name" value="alpha/beta hydrolase"/>
    <property type="match status" value="1"/>
</dbReference>
<dbReference type="EC" id="3.4.-.-" evidence="3"/>
<dbReference type="GO" id="GO:0016787">
    <property type="term" value="F:hydrolase activity"/>
    <property type="evidence" value="ECO:0007669"/>
    <property type="project" value="UniProtKB-KW"/>
</dbReference>
<evidence type="ECO:0000313" key="4">
    <source>
        <dbReference type="Proteomes" id="UP001332192"/>
    </source>
</evidence>
<accession>A0ABZ1BVS4</accession>
<organism evidence="3 4">
    <name type="scientific">Carboxydichorda subterranea</name>
    <dbReference type="NCBI Taxonomy" id="3109565"/>
    <lineage>
        <taxon>Bacteria</taxon>
        <taxon>Bacillati</taxon>
        <taxon>Bacillota</taxon>
        <taxon>Limnochordia</taxon>
        <taxon>Limnochordales</taxon>
        <taxon>Geochordaceae</taxon>
        <taxon>Carboxydichorda</taxon>
    </lineage>
</organism>
<keyword evidence="4" id="KW-1185">Reference proteome</keyword>